<comment type="caution">
    <text evidence="1">The sequence shown here is derived from an EMBL/GenBank/DDBJ whole genome shotgun (WGS) entry which is preliminary data.</text>
</comment>
<proteinExistence type="predicted"/>
<protein>
    <recommendedName>
        <fullName evidence="3">Toxin-antitoxin (TA) system antitoxin</fullName>
    </recommendedName>
</protein>
<evidence type="ECO:0000313" key="2">
    <source>
        <dbReference type="Proteomes" id="UP000185860"/>
    </source>
</evidence>
<name>A0A1U7IHJ3_9CYAN</name>
<sequence>MTTEQKTLDISQTEMSLQELAHLIDEGKEILLINDRKPLARIVPIIEHNTPRIAGLHPGAISTSNDFDEPLSEEFWIAGA</sequence>
<dbReference type="RefSeq" id="WP_073594515.1">
    <property type="nucleotide sequence ID" value="NZ_MRCE01000015.1"/>
</dbReference>
<dbReference type="OrthoDB" id="488113at2"/>
<dbReference type="AlphaFoldDB" id="A0A1U7IHJ3"/>
<dbReference type="Proteomes" id="UP000185860">
    <property type="component" value="Unassembled WGS sequence"/>
</dbReference>
<dbReference type="STRING" id="454136.NIES2119_16060"/>
<dbReference type="EMBL" id="MRCE01000015">
    <property type="protein sequence ID" value="OKH36550.1"/>
    <property type="molecule type" value="Genomic_DNA"/>
</dbReference>
<organism evidence="1 2">
    <name type="scientific">[Phormidium ambiguum] IAM M-71</name>
    <dbReference type="NCBI Taxonomy" id="454136"/>
    <lineage>
        <taxon>Bacteria</taxon>
        <taxon>Bacillati</taxon>
        <taxon>Cyanobacteriota</taxon>
        <taxon>Cyanophyceae</taxon>
        <taxon>Oscillatoriophycideae</taxon>
        <taxon>Aerosakkonematales</taxon>
        <taxon>Aerosakkonemataceae</taxon>
        <taxon>Floridanema</taxon>
    </lineage>
</organism>
<reference evidence="1 2" key="1">
    <citation type="submission" date="2016-11" db="EMBL/GenBank/DDBJ databases">
        <title>Draft Genome Sequences of Nine Cyanobacterial Strains from Diverse Habitats.</title>
        <authorList>
            <person name="Zhu T."/>
            <person name="Hou S."/>
            <person name="Lu X."/>
            <person name="Hess W.R."/>
        </authorList>
    </citation>
    <scope>NUCLEOTIDE SEQUENCE [LARGE SCALE GENOMIC DNA]</scope>
    <source>
        <strain evidence="1 2">IAM M-71</strain>
    </source>
</reference>
<gene>
    <name evidence="1" type="ORF">NIES2119_16060</name>
</gene>
<evidence type="ECO:0008006" key="3">
    <source>
        <dbReference type="Google" id="ProtNLM"/>
    </source>
</evidence>
<accession>A0A1U7IHJ3</accession>
<evidence type="ECO:0000313" key="1">
    <source>
        <dbReference type="EMBL" id="OKH36550.1"/>
    </source>
</evidence>